<feature type="domain" description="Rv2525c-like glycoside hydrolase-like" evidence="2">
    <location>
        <begin position="18"/>
        <end position="177"/>
    </location>
</feature>
<dbReference type="InterPro" id="IPR038765">
    <property type="entry name" value="Papain-like_cys_pep_sf"/>
</dbReference>
<dbReference type="InterPro" id="IPR015020">
    <property type="entry name" value="Rv2525c-like_Glyco_Hydro-like"/>
</dbReference>
<dbReference type="NCBIfam" id="TIGR02594">
    <property type="entry name" value="TIGR02594 family protein"/>
    <property type="match status" value="1"/>
</dbReference>
<dbReference type="InterPro" id="IPR007921">
    <property type="entry name" value="CHAP_dom"/>
</dbReference>
<dbReference type="SUPFAM" id="SSF54001">
    <property type="entry name" value="Cysteine proteinases"/>
    <property type="match status" value="1"/>
</dbReference>
<comment type="caution">
    <text evidence="3">The sequence shown here is derived from an EMBL/GenBank/DDBJ whole genome shotgun (WGS) entry which is preliminary data.</text>
</comment>
<dbReference type="Gene3D" id="3.90.1720.10">
    <property type="entry name" value="endopeptidase domain like (from Nostoc punctiforme)"/>
    <property type="match status" value="1"/>
</dbReference>
<accession>A0ABP9R889</accession>
<reference evidence="4" key="1">
    <citation type="journal article" date="2019" name="Int. J. Syst. Evol. Microbiol.">
        <title>The Global Catalogue of Microorganisms (GCM) 10K type strain sequencing project: providing services to taxonomists for standard genome sequencing and annotation.</title>
        <authorList>
            <consortium name="The Broad Institute Genomics Platform"/>
            <consortium name="The Broad Institute Genome Sequencing Center for Infectious Disease"/>
            <person name="Wu L."/>
            <person name="Ma J."/>
        </authorList>
    </citation>
    <scope>NUCLEOTIDE SEQUENCE [LARGE SCALE GENOMIC DNA]</scope>
    <source>
        <strain evidence="4">JCM 18715</strain>
    </source>
</reference>
<dbReference type="Gene3D" id="2.30.30.40">
    <property type="entry name" value="SH3 Domains"/>
    <property type="match status" value="1"/>
</dbReference>
<feature type="domain" description="Peptidase C51" evidence="1">
    <location>
        <begin position="347"/>
        <end position="429"/>
    </location>
</feature>
<evidence type="ECO:0000313" key="4">
    <source>
        <dbReference type="Proteomes" id="UP001500547"/>
    </source>
</evidence>
<keyword evidence="4" id="KW-1185">Reference proteome</keyword>
<protein>
    <recommendedName>
        <fullName evidence="5">DUF1906 domain-containing protein</fullName>
    </recommendedName>
</protein>
<evidence type="ECO:0000259" key="1">
    <source>
        <dbReference type="Pfam" id="PF05257"/>
    </source>
</evidence>
<gene>
    <name evidence="3" type="ORF">GCM10025770_39220</name>
</gene>
<evidence type="ECO:0000259" key="2">
    <source>
        <dbReference type="Pfam" id="PF08924"/>
    </source>
</evidence>
<dbReference type="InterPro" id="IPR017853">
    <property type="entry name" value="GH"/>
</dbReference>
<dbReference type="Pfam" id="PF08924">
    <property type="entry name" value="Rv2525c_GlyHyd-like"/>
    <property type="match status" value="1"/>
</dbReference>
<dbReference type="RefSeq" id="WP_345534821.1">
    <property type="nucleotide sequence ID" value="NZ_BAABLD010000017.1"/>
</dbReference>
<dbReference type="Pfam" id="PF05257">
    <property type="entry name" value="CHAP"/>
    <property type="match status" value="1"/>
</dbReference>
<dbReference type="SUPFAM" id="SSF51445">
    <property type="entry name" value="(Trans)glycosidases"/>
    <property type="match status" value="1"/>
</dbReference>
<dbReference type="Proteomes" id="UP001500547">
    <property type="component" value="Unassembled WGS sequence"/>
</dbReference>
<dbReference type="Gene3D" id="3.20.20.80">
    <property type="entry name" value="Glycosidases"/>
    <property type="match status" value="1"/>
</dbReference>
<dbReference type="EMBL" id="BAABLD010000017">
    <property type="protein sequence ID" value="GAA5172675.1"/>
    <property type="molecule type" value="Genomic_DNA"/>
</dbReference>
<name>A0ABP9R889_9RHOO</name>
<sequence length="458" mass="48808">MKPVIDAAQNMEPFIPLLRERGVRTVIRYYNHRNSARLPTKRLEKAEAEALIDAGFDLAVAFQQTGGAKGAIGDLDKAHGEADAVQALKLAKELGQPEGSAIYFAVDHDYFRESELRAIEPYFAAVHAALVGKYRVGVYGSGAVGGRMVSKGFAELIWLAGAKGWSGTRDMLKTDRWALFQGDIDMVEPGAFSYDGNEVSPAHGDFGQFRLGDADAVPANTFALTTPASPKVLMEVRARDGLKLRPTASTEFPAKQSLPLGSIVSALGRNGDWVLVDIDGDGASDGFMHGDFLKVVAGGFPVTPASGDTPYDIARAELALGIAEVPGPGSNPRILLYHSHTTLKATSDEVAWCSAFMNYCVDMAGLVGTHSAGARSWHDSGWGRDVTASPQPGDIVVFSRTGGGAPAGSGHVGFWVEADDESITVLGGNQSNRVRLQKYPKDGVLGTQKYKVLSVRRG</sequence>
<evidence type="ECO:0008006" key="5">
    <source>
        <dbReference type="Google" id="ProtNLM"/>
    </source>
</evidence>
<proteinExistence type="predicted"/>
<evidence type="ECO:0000313" key="3">
    <source>
        <dbReference type="EMBL" id="GAA5172675.1"/>
    </source>
</evidence>
<organism evidence="3 4">
    <name type="scientific">Viridibacterium curvum</name>
    <dbReference type="NCBI Taxonomy" id="1101404"/>
    <lineage>
        <taxon>Bacteria</taxon>
        <taxon>Pseudomonadati</taxon>
        <taxon>Pseudomonadota</taxon>
        <taxon>Betaproteobacteria</taxon>
        <taxon>Rhodocyclales</taxon>
        <taxon>Rhodocyclaceae</taxon>
        <taxon>Viridibacterium</taxon>
    </lineage>
</organism>
<dbReference type="InterPro" id="IPR013423">
    <property type="entry name" value="CHP02594"/>
</dbReference>